<name>A0A0V0YAC8_TRIPS</name>
<accession>A0A0V0YAC8</accession>
<sequence>MNRHTERQIEILMQAAILEVVPQTADSNISHFDPRKNAKASKTLLLITSRNKNRSSHPTAQHEHHLL</sequence>
<comment type="caution">
    <text evidence="1">The sequence shown here is derived from an EMBL/GenBank/DDBJ whole genome shotgun (WGS) entry which is preliminary data.</text>
</comment>
<protein>
    <submittedName>
        <fullName evidence="1">Uncharacterized protein</fullName>
    </submittedName>
</protein>
<gene>
    <name evidence="1" type="ORF">T4E_427</name>
</gene>
<proteinExistence type="predicted"/>
<evidence type="ECO:0000313" key="2">
    <source>
        <dbReference type="Proteomes" id="UP000054815"/>
    </source>
</evidence>
<dbReference type="EMBL" id="JYDU01000037">
    <property type="protein sequence ID" value="KRX96972.1"/>
    <property type="molecule type" value="Genomic_DNA"/>
</dbReference>
<reference evidence="1 2" key="1">
    <citation type="submission" date="2015-01" db="EMBL/GenBank/DDBJ databases">
        <title>Evolution of Trichinella species and genotypes.</title>
        <authorList>
            <person name="Korhonen P.K."/>
            <person name="Edoardo P."/>
            <person name="Giuseppe L.R."/>
            <person name="Gasser R.B."/>
        </authorList>
    </citation>
    <scope>NUCLEOTIDE SEQUENCE [LARGE SCALE GENOMIC DNA]</scope>
    <source>
        <strain evidence="1">ISS141</strain>
    </source>
</reference>
<dbReference type="Proteomes" id="UP000054815">
    <property type="component" value="Unassembled WGS sequence"/>
</dbReference>
<dbReference type="AlphaFoldDB" id="A0A0V0YAC8"/>
<organism evidence="1 2">
    <name type="scientific">Trichinella pseudospiralis</name>
    <name type="common">Parasitic roundworm</name>
    <dbReference type="NCBI Taxonomy" id="6337"/>
    <lineage>
        <taxon>Eukaryota</taxon>
        <taxon>Metazoa</taxon>
        <taxon>Ecdysozoa</taxon>
        <taxon>Nematoda</taxon>
        <taxon>Enoplea</taxon>
        <taxon>Dorylaimia</taxon>
        <taxon>Trichinellida</taxon>
        <taxon>Trichinellidae</taxon>
        <taxon>Trichinella</taxon>
    </lineage>
</organism>
<evidence type="ECO:0000313" key="1">
    <source>
        <dbReference type="EMBL" id="KRX96972.1"/>
    </source>
</evidence>